<sequence length="49" mass="5704">MEIYSKERAMRFSGGLFVFLWFGFATIIPLADSYNPVGYGFWVVFVLFL</sequence>
<name>A0A382T8M9_9ZZZZ</name>
<keyword evidence="1" id="KW-0812">Transmembrane</keyword>
<dbReference type="AlphaFoldDB" id="A0A382T8M9"/>
<proteinExistence type="predicted"/>
<feature type="transmembrane region" description="Helical" evidence="1">
    <location>
        <begin position="12"/>
        <end position="31"/>
    </location>
</feature>
<keyword evidence="1" id="KW-0472">Membrane</keyword>
<evidence type="ECO:0000256" key="1">
    <source>
        <dbReference type="SAM" id="Phobius"/>
    </source>
</evidence>
<gene>
    <name evidence="2" type="ORF">METZ01_LOCUS371353</name>
</gene>
<dbReference type="EMBL" id="UINC01134756">
    <property type="protein sequence ID" value="SVD18499.1"/>
    <property type="molecule type" value="Genomic_DNA"/>
</dbReference>
<reference evidence="2" key="1">
    <citation type="submission" date="2018-05" db="EMBL/GenBank/DDBJ databases">
        <authorList>
            <person name="Lanie J.A."/>
            <person name="Ng W.-L."/>
            <person name="Kazmierczak K.M."/>
            <person name="Andrzejewski T.M."/>
            <person name="Davidsen T.M."/>
            <person name="Wayne K.J."/>
            <person name="Tettelin H."/>
            <person name="Glass J.I."/>
            <person name="Rusch D."/>
            <person name="Podicherti R."/>
            <person name="Tsui H.-C.T."/>
            <person name="Winkler M.E."/>
        </authorList>
    </citation>
    <scope>NUCLEOTIDE SEQUENCE</scope>
</reference>
<evidence type="ECO:0000313" key="2">
    <source>
        <dbReference type="EMBL" id="SVD18499.1"/>
    </source>
</evidence>
<protein>
    <submittedName>
        <fullName evidence="2">Uncharacterized protein</fullName>
    </submittedName>
</protein>
<keyword evidence="1" id="KW-1133">Transmembrane helix</keyword>
<accession>A0A382T8M9</accession>
<feature type="non-terminal residue" evidence="2">
    <location>
        <position position="49"/>
    </location>
</feature>
<organism evidence="2">
    <name type="scientific">marine metagenome</name>
    <dbReference type="NCBI Taxonomy" id="408172"/>
    <lineage>
        <taxon>unclassified sequences</taxon>
        <taxon>metagenomes</taxon>
        <taxon>ecological metagenomes</taxon>
    </lineage>
</organism>